<proteinExistence type="predicted"/>
<reference evidence="1 2" key="1">
    <citation type="submission" date="2019-04" db="EMBL/GenBank/DDBJ databases">
        <authorList>
            <consortium name="Wellcome Sanger Institute Data Sharing"/>
        </authorList>
    </citation>
    <scope>NUCLEOTIDE SEQUENCE [LARGE SCALE GENOMIC DNA]</scope>
</reference>
<dbReference type="AlphaFoldDB" id="A0A8C9TGN1"/>
<evidence type="ECO:0000313" key="1">
    <source>
        <dbReference type="Ensembl" id="ENSSFOP00015050557.1"/>
    </source>
</evidence>
<protein>
    <recommendedName>
        <fullName evidence="3">UPAR/Ly6 domain-containing protein</fullName>
    </recommendedName>
</protein>
<reference evidence="1" key="3">
    <citation type="submission" date="2025-09" db="UniProtKB">
        <authorList>
            <consortium name="Ensembl"/>
        </authorList>
    </citation>
    <scope>IDENTIFICATION</scope>
</reference>
<reference evidence="1" key="2">
    <citation type="submission" date="2025-08" db="UniProtKB">
        <authorList>
            <consortium name="Ensembl"/>
        </authorList>
    </citation>
    <scope>IDENTIFICATION</scope>
</reference>
<evidence type="ECO:0008006" key="3">
    <source>
        <dbReference type="Google" id="ProtNLM"/>
    </source>
</evidence>
<dbReference type="CDD" id="cd23611">
    <property type="entry name" value="TFP_LU_ECD_THFP5"/>
    <property type="match status" value="1"/>
</dbReference>
<sequence>MHTEVFTQISLVKDLFTKVKPLKFLHRNHSTEKASEMCLQWFHVQREKVFVVLHLCSETTRKSSIHEWKSNGMIINKSNCVSLLPGEALKCNRCIGKGCTTTVETCSSDQDACCNVIFLPPMPVNYFRRCIRMTDCVLFKQTPNINAVCCNRDRCN</sequence>
<dbReference type="GeneTree" id="ENSGT01000000215583"/>
<evidence type="ECO:0000313" key="2">
    <source>
        <dbReference type="Proteomes" id="UP000694397"/>
    </source>
</evidence>
<name>A0A8C9TGN1_SCLFO</name>
<dbReference type="Ensembl" id="ENSSFOT00015056184.1">
    <property type="protein sequence ID" value="ENSSFOP00015050557.1"/>
    <property type="gene ID" value="ENSSFOG00015031467.1"/>
</dbReference>
<dbReference type="Proteomes" id="UP000694397">
    <property type="component" value="Chromosome 1"/>
</dbReference>
<dbReference type="SUPFAM" id="SSF57302">
    <property type="entry name" value="Snake toxin-like"/>
    <property type="match status" value="1"/>
</dbReference>
<dbReference type="OrthoDB" id="8846122at2759"/>
<dbReference type="InterPro" id="IPR045860">
    <property type="entry name" value="Snake_toxin-like_sf"/>
</dbReference>
<keyword evidence="2" id="KW-1185">Reference proteome</keyword>
<accession>A0A8C9TGN1</accession>
<organism evidence="1 2">
    <name type="scientific">Scleropages formosus</name>
    <name type="common">Asian bonytongue</name>
    <name type="synonym">Osteoglossum formosum</name>
    <dbReference type="NCBI Taxonomy" id="113540"/>
    <lineage>
        <taxon>Eukaryota</taxon>
        <taxon>Metazoa</taxon>
        <taxon>Chordata</taxon>
        <taxon>Craniata</taxon>
        <taxon>Vertebrata</taxon>
        <taxon>Euteleostomi</taxon>
        <taxon>Actinopterygii</taxon>
        <taxon>Neopterygii</taxon>
        <taxon>Teleostei</taxon>
        <taxon>Osteoglossocephala</taxon>
        <taxon>Osteoglossomorpha</taxon>
        <taxon>Osteoglossiformes</taxon>
        <taxon>Osteoglossidae</taxon>
        <taxon>Scleropages</taxon>
    </lineage>
</organism>